<dbReference type="EMBL" id="LN609530">
    <property type="protein sequence ID" value="CEF71086.1"/>
    <property type="molecule type" value="Genomic_DNA"/>
</dbReference>
<dbReference type="SUPFAM" id="SSF63712">
    <property type="entry name" value="Nicotinic receptor ligand binding domain-like"/>
    <property type="match status" value="1"/>
</dbReference>
<dbReference type="OrthoDB" id="5975154at2759"/>
<feature type="domain" description="Neurotransmitter-gated ion-channel ligand-binding" evidence="3">
    <location>
        <begin position="57"/>
        <end position="212"/>
    </location>
</feature>
<evidence type="ECO:0000313" key="5">
    <source>
        <dbReference type="Proteomes" id="UP000035682"/>
    </source>
</evidence>
<accession>A0A090LMW4</accession>
<dbReference type="GO" id="GO:0016020">
    <property type="term" value="C:membrane"/>
    <property type="evidence" value="ECO:0007669"/>
    <property type="project" value="InterPro"/>
</dbReference>
<feature type="transmembrane region" description="Helical" evidence="1">
    <location>
        <begin position="420"/>
        <end position="437"/>
    </location>
</feature>
<reference evidence="6" key="2">
    <citation type="submission" date="2020-12" db="UniProtKB">
        <authorList>
            <consortium name="WormBaseParasite"/>
        </authorList>
    </citation>
    <scope>IDENTIFICATION</scope>
</reference>
<dbReference type="WBParaSite" id="SRAE_X000041300.1">
    <property type="protein sequence ID" value="SRAE_X000041300.1"/>
    <property type="gene ID" value="WBGene00265972"/>
</dbReference>
<dbReference type="PANTHER" id="PTHR18945">
    <property type="entry name" value="NEUROTRANSMITTER GATED ION CHANNEL"/>
    <property type="match status" value="1"/>
</dbReference>
<dbReference type="GO" id="GO:0004888">
    <property type="term" value="F:transmembrane signaling receptor activity"/>
    <property type="evidence" value="ECO:0007669"/>
    <property type="project" value="InterPro"/>
</dbReference>
<keyword evidence="1" id="KW-0472">Membrane</keyword>
<evidence type="ECO:0000256" key="2">
    <source>
        <dbReference type="SAM" id="SignalP"/>
    </source>
</evidence>
<keyword evidence="1" id="KW-1133">Transmembrane helix</keyword>
<proteinExistence type="predicted"/>
<dbReference type="InterPro" id="IPR006202">
    <property type="entry name" value="Neur_chan_lig-bd"/>
</dbReference>
<dbReference type="GO" id="GO:0005230">
    <property type="term" value="F:extracellular ligand-gated monoatomic ion channel activity"/>
    <property type="evidence" value="ECO:0007669"/>
    <property type="project" value="InterPro"/>
</dbReference>
<evidence type="ECO:0000313" key="7">
    <source>
        <dbReference type="WormBase" id="SRAE_X000041300"/>
    </source>
</evidence>
<keyword evidence="5" id="KW-1185">Reference proteome</keyword>
<feature type="chain" id="PRO_5015030956" evidence="2">
    <location>
        <begin position="23"/>
        <end position="442"/>
    </location>
</feature>
<protein>
    <submittedName>
        <fullName evidence="4 6">Neurotransmitter-gated ion-channel ligand-binding domain-containing protein</fullName>
    </submittedName>
</protein>
<feature type="transmembrane region" description="Helical" evidence="1">
    <location>
        <begin position="344"/>
        <end position="365"/>
    </location>
</feature>
<evidence type="ECO:0000313" key="6">
    <source>
        <dbReference type="WBParaSite" id="SRAE_X000041300.1"/>
    </source>
</evidence>
<dbReference type="InterPro" id="IPR006201">
    <property type="entry name" value="Neur_channel"/>
</dbReference>
<sequence length="442" mass="51741">MRSVIFFFKLLLLSQIFYICRFSDITLTSIINILSLPTAAEQEKAVANYSWNRQKIISTILDYNIYSEFDPPDNGIKISSILNIDKITTLNESEQSVNLHGSYLFSWNDRRLRWKPNDYGGVEAVDIYHADGGRIWMPQLRLANVKNFYQDIITPYSTSFTVRKDGRVFGVTKIAVKAYCSSYFIDFPHDFQMCSMRLYSPKRFTYQIDFEENPLIWGQYNGKPGRITRLETTGYALTSANCTKKIVSIFRSAHPLSETTDPKMTQSFIDYSFKFERNFNIYGLIFLWPMTCTIIFTHVAGSFNSTLHSMIWLMASLCFQYLNSSRLLNLIPPQHDGMPFCLTFAHFMMIETIVLFFCRILLNIFEIKSKINKRIMKTKPKKELMSIEIQHNLEEGGIVKEKTIEVVDYLQNNYHLPKRCFQIFLVLYTIIILYYIHTKNNR</sequence>
<dbReference type="Gene3D" id="2.70.170.10">
    <property type="entry name" value="Neurotransmitter-gated ion-channel ligand-binding domain"/>
    <property type="match status" value="1"/>
</dbReference>
<dbReference type="GeneID" id="36383466"/>
<dbReference type="STRING" id="34506.A0A090LMW4"/>
<dbReference type="CTD" id="36383466"/>
<feature type="signal peptide" evidence="2">
    <location>
        <begin position="1"/>
        <end position="22"/>
    </location>
</feature>
<evidence type="ECO:0000313" key="4">
    <source>
        <dbReference type="EMBL" id="CEF71086.1"/>
    </source>
</evidence>
<dbReference type="Pfam" id="PF02931">
    <property type="entry name" value="Neur_chan_LBD"/>
    <property type="match status" value="1"/>
</dbReference>
<evidence type="ECO:0000259" key="3">
    <source>
        <dbReference type="Pfam" id="PF02931"/>
    </source>
</evidence>
<organism evidence="4">
    <name type="scientific">Strongyloides ratti</name>
    <name type="common">Parasitic roundworm</name>
    <dbReference type="NCBI Taxonomy" id="34506"/>
    <lineage>
        <taxon>Eukaryota</taxon>
        <taxon>Metazoa</taxon>
        <taxon>Ecdysozoa</taxon>
        <taxon>Nematoda</taxon>
        <taxon>Chromadorea</taxon>
        <taxon>Rhabditida</taxon>
        <taxon>Tylenchina</taxon>
        <taxon>Panagrolaimomorpha</taxon>
        <taxon>Strongyloidoidea</taxon>
        <taxon>Strongyloididae</taxon>
        <taxon>Strongyloides</taxon>
    </lineage>
</organism>
<dbReference type="Proteomes" id="UP000035682">
    <property type="component" value="Unplaced"/>
</dbReference>
<dbReference type="AlphaFoldDB" id="A0A090LMW4"/>
<evidence type="ECO:0000256" key="1">
    <source>
        <dbReference type="SAM" id="Phobius"/>
    </source>
</evidence>
<dbReference type="WormBase" id="SRAE_X000041300">
    <property type="protein sequence ID" value="SRP11122"/>
    <property type="gene ID" value="WBGene00265972"/>
</dbReference>
<dbReference type="RefSeq" id="XP_024510282.1">
    <property type="nucleotide sequence ID" value="XM_024644755.1"/>
</dbReference>
<keyword evidence="1" id="KW-0812">Transmembrane</keyword>
<reference evidence="4 5" key="1">
    <citation type="submission" date="2014-09" db="EMBL/GenBank/DDBJ databases">
        <authorList>
            <person name="Martin A.A."/>
        </authorList>
    </citation>
    <scope>NUCLEOTIDE SEQUENCE</scope>
    <source>
        <strain evidence="5">ED321</strain>
        <strain evidence="4">ED321 Heterogonic</strain>
    </source>
</reference>
<feature type="transmembrane region" description="Helical" evidence="1">
    <location>
        <begin position="279"/>
        <end position="300"/>
    </location>
</feature>
<keyword evidence="2" id="KW-0732">Signal</keyword>
<dbReference type="InterPro" id="IPR036734">
    <property type="entry name" value="Neur_chan_lig-bd_sf"/>
</dbReference>
<dbReference type="OMA" id="CAKMATI"/>
<gene>
    <name evidence="4 6 7" type="ORF">SRAE_X000041300</name>
</gene>
<name>A0A090LMW4_STRRB</name>